<evidence type="ECO:0000313" key="2">
    <source>
        <dbReference type="EMBL" id="MCL7035001.1"/>
    </source>
</evidence>
<dbReference type="SUPFAM" id="SSF48239">
    <property type="entry name" value="Terpenoid cyclases/Protein prenyltransferases"/>
    <property type="match status" value="1"/>
</dbReference>
<dbReference type="PANTHER" id="PTHR11764">
    <property type="entry name" value="TERPENE CYCLASE/MUTASE FAMILY MEMBER"/>
    <property type="match status" value="1"/>
</dbReference>
<comment type="caution">
    <text evidence="2">The sequence shown here is derived from an EMBL/GenBank/DDBJ whole genome shotgun (WGS) entry which is preliminary data.</text>
</comment>
<protein>
    <recommendedName>
        <fullName evidence="4">Beta-amyrin synthase</fullName>
    </recommendedName>
</protein>
<evidence type="ECO:0000313" key="3">
    <source>
        <dbReference type="Proteomes" id="UP001177140"/>
    </source>
</evidence>
<evidence type="ECO:0000256" key="1">
    <source>
        <dbReference type="ARBA" id="ARBA00023235"/>
    </source>
</evidence>
<proteinExistence type="predicted"/>
<dbReference type="AlphaFoldDB" id="A0AA41V8P6"/>
<dbReference type="Proteomes" id="UP001177140">
    <property type="component" value="Unassembled WGS sequence"/>
</dbReference>
<dbReference type="GO" id="GO:0016104">
    <property type="term" value="P:triterpenoid biosynthetic process"/>
    <property type="evidence" value="ECO:0007669"/>
    <property type="project" value="InterPro"/>
</dbReference>
<reference evidence="2" key="1">
    <citation type="submission" date="2022-03" db="EMBL/GenBank/DDBJ databases">
        <title>A functionally conserved STORR gene fusion in Papaver species that diverged 16.8 million years ago.</title>
        <authorList>
            <person name="Catania T."/>
        </authorList>
    </citation>
    <scope>NUCLEOTIDE SEQUENCE</scope>
    <source>
        <strain evidence="2">S-191538</strain>
    </source>
</reference>
<organism evidence="2 3">
    <name type="scientific">Papaver nudicaule</name>
    <name type="common">Iceland poppy</name>
    <dbReference type="NCBI Taxonomy" id="74823"/>
    <lineage>
        <taxon>Eukaryota</taxon>
        <taxon>Viridiplantae</taxon>
        <taxon>Streptophyta</taxon>
        <taxon>Embryophyta</taxon>
        <taxon>Tracheophyta</taxon>
        <taxon>Spermatophyta</taxon>
        <taxon>Magnoliopsida</taxon>
        <taxon>Ranunculales</taxon>
        <taxon>Papaveraceae</taxon>
        <taxon>Papaveroideae</taxon>
        <taxon>Papaver</taxon>
    </lineage>
</organism>
<dbReference type="EMBL" id="JAJJMA010152224">
    <property type="protein sequence ID" value="MCL7035001.1"/>
    <property type="molecule type" value="Genomic_DNA"/>
</dbReference>
<dbReference type="PANTHER" id="PTHR11764:SF58">
    <property type="entry name" value="BETA-AMYRIN SYNTHASE-RELATED"/>
    <property type="match status" value="1"/>
</dbReference>
<dbReference type="GO" id="GO:0005811">
    <property type="term" value="C:lipid droplet"/>
    <property type="evidence" value="ECO:0007669"/>
    <property type="project" value="InterPro"/>
</dbReference>
<name>A0AA41V8P6_PAPNU</name>
<feature type="non-terminal residue" evidence="2">
    <location>
        <position position="95"/>
    </location>
</feature>
<accession>A0AA41V8P6</accession>
<feature type="non-terminal residue" evidence="2">
    <location>
        <position position="1"/>
    </location>
</feature>
<keyword evidence="3" id="KW-1185">Reference proteome</keyword>
<dbReference type="GO" id="GO:0016866">
    <property type="term" value="F:intramolecular transferase activity"/>
    <property type="evidence" value="ECO:0007669"/>
    <property type="project" value="InterPro"/>
</dbReference>
<keyword evidence="1" id="KW-0413">Isomerase</keyword>
<dbReference type="InterPro" id="IPR018333">
    <property type="entry name" value="Squalene_cyclase"/>
</dbReference>
<evidence type="ECO:0008006" key="4">
    <source>
        <dbReference type="Google" id="ProtNLM"/>
    </source>
</evidence>
<sequence>LLKENKGKFDLSIPPVKISDEEEVSYEAATATLKRAVRFYSTIQTEDGHWAGEMGGPMFFTPPLIFTLYITRTLNTILTSPEHIRESLRFMYCHQ</sequence>
<gene>
    <name evidence="2" type="ORF">MKW94_001474</name>
</gene>
<dbReference type="InterPro" id="IPR008930">
    <property type="entry name" value="Terpenoid_cyclase/PrenylTrfase"/>
</dbReference>